<comment type="caution">
    <text evidence="1">The sequence shown here is derived from an EMBL/GenBank/DDBJ whole genome shotgun (WGS) entry which is preliminary data.</text>
</comment>
<evidence type="ECO:0000313" key="1">
    <source>
        <dbReference type="EMBL" id="KAH6946332.1"/>
    </source>
</evidence>
<evidence type="ECO:0000313" key="2">
    <source>
        <dbReference type="Proteomes" id="UP000821845"/>
    </source>
</evidence>
<sequence length="106" mass="11044">MPRCATSLLVGPVNRFGGGARKAKLVGSERHRGGGVRRRPRLAKTLASNRGAQLPFVSGRNGPREGCVVPAPSSLGARHAVRDQEASLSPKPDTPCPAAHAHVPVV</sequence>
<protein>
    <submittedName>
        <fullName evidence="1">Uncharacterized protein</fullName>
    </submittedName>
</protein>
<proteinExistence type="predicted"/>
<accession>A0ACB7TJ38</accession>
<name>A0ACB7TJ38_HYAAI</name>
<organism evidence="1 2">
    <name type="scientific">Hyalomma asiaticum</name>
    <name type="common">Tick</name>
    <dbReference type="NCBI Taxonomy" id="266040"/>
    <lineage>
        <taxon>Eukaryota</taxon>
        <taxon>Metazoa</taxon>
        <taxon>Ecdysozoa</taxon>
        <taxon>Arthropoda</taxon>
        <taxon>Chelicerata</taxon>
        <taxon>Arachnida</taxon>
        <taxon>Acari</taxon>
        <taxon>Parasitiformes</taxon>
        <taxon>Ixodida</taxon>
        <taxon>Ixodoidea</taxon>
        <taxon>Ixodidae</taxon>
        <taxon>Hyalomminae</taxon>
        <taxon>Hyalomma</taxon>
    </lineage>
</organism>
<dbReference type="EMBL" id="CM023481">
    <property type="protein sequence ID" value="KAH6946332.1"/>
    <property type="molecule type" value="Genomic_DNA"/>
</dbReference>
<keyword evidence="2" id="KW-1185">Reference proteome</keyword>
<dbReference type="Proteomes" id="UP000821845">
    <property type="component" value="Chromosome 1"/>
</dbReference>
<gene>
    <name evidence="1" type="ORF">HPB50_012861</name>
</gene>
<reference evidence="1" key="1">
    <citation type="submission" date="2020-05" db="EMBL/GenBank/DDBJ databases">
        <title>Large-scale comparative analyses of tick genomes elucidate their genetic diversity and vector capacities.</title>
        <authorList>
            <person name="Jia N."/>
            <person name="Wang J."/>
            <person name="Shi W."/>
            <person name="Du L."/>
            <person name="Sun Y."/>
            <person name="Zhan W."/>
            <person name="Jiang J."/>
            <person name="Wang Q."/>
            <person name="Zhang B."/>
            <person name="Ji P."/>
            <person name="Sakyi L.B."/>
            <person name="Cui X."/>
            <person name="Yuan T."/>
            <person name="Jiang B."/>
            <person name="Yang W."/>
            <person name="Lam T.T.-Y."/>
            <person name="Chang Q."/>
            <person name="Ding S."/>
            <person name="Wang X."/>
            <person name="Zhu J."/>
            <person name="Ruan X."/>
            <person name="Zhao L."/>
            <person name="Wei J."/>
            <person name="Que T."/>
            <person name="Du C."/>
            <person name="Cheng J."/>
            <person name="Dai P."/>
            <person name="Han X."/>
            <person name="Huang E."/>
            <person name="Gao Y."/>
            <person name="Liu J."/>
            <person name="Shao H."/>
            <person name="Ye R."/>
            <person name="Li L."/>
            <person name="Wei W."/>
            <person name="Wang X."/>
            <person name="Wang C."/>
            <person name="Yang T."/>
            <person name="Huo Q."/>
            <person name="Li W."/>
            <person name="Guo W."/>
            <person name="Chen H."/>
            <person name="Zhou L."/>
            <person name="Ni X."/>
            <person name="Tian J."/>
            <person name="Zhou Y."/>
            <person name="Sheng Y."/>
            <person name="Liu T."/>
            <person name="Pan Y."/>
            <person name="Xia L."/>
            <person name="Li J."/>
            <person name="Zhao F."/>
            <person name="Cao W."/>
        </authorList>
    </citation>
    <scope>NUCLEOTIDE SEQUENCE</scope>
    <source>
        <strain evidence="1">Hyas-2018</strain>
    </source>
</reference>